<dbReference type="EMBL" id="JABBMT010000024">
    <property type="protein sequence ID" value="NMM41881.1"/>
    <property type="molecule type" value="Genomic_DNA"/>
</dbReference>
<evidence type="ECO:0000313" key="6">
    <source>
        <dbReference type="EMBL" id="NMM41881.1"/>
    </source>
</evidence>
<gene>
    <name evidence="6" type="ORF">HHO47_13915</name>
</gene>
<feature type="domain" description="Tyr recombinase" evidence="5">
    <location>
        <begin position="209"/>
        <end position="386"/>
    </location>
</feature>
<keyword evidence="4" id="KW-0233">DNA recombination</keyword>
<proteinExistence type="inferred from homology"/>
<dbReference type="InterPro" id="IPR050808">
    <property type="entry name" value="Phage_Integrase"/>
</dbReference>
<dbReference type="InterPro" id="IPR053876">
    <property type="entry name" value="Phage_int_M"/>
</dbReference>
<dbReference type="InterPro" id="IPR011010">
    <property type="entry name" value="DNA_brk_join_enz"/>
</dbReference>
<name>A0A7Y0DW89_9GAMM</name>
<evidence type="ECO:0000256" key="4">
    <source>
        <dbReference type="ARBA" id="ARBA00023172"/>
    </source>
</evidence>
<evidence type="ECO:0000259" key="5">
    <source>
        <dbReference type="PROSITE" id="PS51898"/>
    </source>
</evidence>
<dbReference type="PROSITE" id="PS51898">
    <property type="entry name" value="TYR_RECOMBINASE"/>
    <property type="match status" value="1"/>
</dbReference>
<dbReference type="RefSeq" id="WP_169020836.1">
    <property type="nucleotide sequence ID" value="NZ_JABBMT010000024.1"/>
</dbReference>
<accession>A0A7Y0DW89</accession>
<dbReference type="Gene3D" id="1.10.443.10">
    <property type="entry name" value="Intergrase catalytic core"/>
    <property type="match status" value="1"/>
</dbReference>
<dbReference type="AlphaFoldDB" id="A0A7Y0DW89"/>
<dbReference type="PANTHER" id="PTHR30629">
    <property type="entry name" value="PROPHAGE INTEGRASE"/>
    <property type="match status" value="1"/>
</dbReference>
<sequence>MAKIVKPLTNTEISQAKPKDKEYNLSDGEGLMLRVKPNGSKIWLFNYTHPYTKKRKNISFGVYPDVSLAKARAKRLSAREQLADNSDPKEVREQEQLAVEQAHSNTFYKVCCDWHLVKKTKVSPDYAIDIWRSLMLHIFPKLGERPISKVTATSVIEVLNPIAAKGNLETVRRLCQRVNEVMSFAVNTGLIYSNPLSGISDAFEAPKAKLMATIKPDELPQLMKSLNNASIKLVTRCLIEWQLHTMVRPTEAAGARWSELDLNNRVWVVPAERMKMKREHIVPLSDQALQILETLHPISGHREYFFPADRDPRKHANSQSANMALKRMGYGGKLVSHGLRALASTVLNEQAFDADVIEAALAHVDKNEVRRAYNRADYLERRRHLMQWWSSHIEDAAINSITLAGGVKGLRLVNG</sequence>
<dbReference type="PANTHER" id="PTHR30629:SF6">
    <property type="entry name" value="PROPHAGE INTEGRASE INTA-RELATED"/>
    <property type="match status" value="1"/>
</dbReference>
<evidence type="ECO:0000313" key="7">
    <source>
        <dbReference type="Proteomes" id="UP000570493"/>
    </source>
</evidence>
<protein>
    <submittedName>
        <fullName evidence="6">Tyrosine-type recombinase/integrase</fullName>
    </submittedName>
</protein>
<dbReference type="NCBIfam" id="NF007246">
    <property type="entry name" value="PRK09692.1"/>
    <property type="match status" value="1"/>
</dbReference>
<dbReference type="InterPro" id="IPR013762">
    <property type="entry name" value="Integrase-like_cat_sf"/>
</dbReference>
<dbReference type="GO" id="GO:0006310">
    <property type="term" value="P:DNA recombination"/>
    <property type="evidence" value="ECO:0007669"/>
    <property type="project" value="UniProtKB-KW"/>
</dbReference>
<keyword evidence="7" id="KW-1185">Reference proteome</keyword>
<dbReference type="CDD" id="cd00801">
    <property type="entry name" value="INT_P4_C"/>
    <property type="match status" value="1"/>
</dbReference>
<keyword evidence="3" id="KW-0238">DNA-binding</keyword>
<dbReference type="Gene3D" id="1.10.150.130">
    <property type="match status" value="1"/>
</dbReference>
<keyword evidence="2" id="KW-0229">DNA integration</keyword>
<organism evidence="6 7">
    <name type="scientific">Pseudoalteromonas arctica</name>
    <dbReference type="NCBI Taxonomy" id="394751"/>
    <lineage>
        <taxon>Bacteria</taxon>
        <taxon>Pseudomonadati</taxon>
        <taxon>Pseudomonadota</taxon>
        <taxon>Gammaproteobacteria</taxon>
        <taxon>Alteromonadales</taxon>
        <taxon>Pseudoalteromonadaceae</taxon>
        <taxon>Pseudoalteromonas</taxon>
    </lineage>
</organism>
<dbReference type="Pfam" id="PF13356">
    <property type="entry name" value="Arm-DNA-bind_3"/>
    <property type="match status" value="1"/>
</dbReference>
<evidence type="ECO:0000256" key="2">
    <source>
        <dbReference type="ARBA" id="ARBA00022908"/>
    </source>
</evidence>
<dbReference type="InterPro" id="IPR038488">
    <property type="entry name" value="Integrase_DNA-bd_sf"/>
</dbReference>
<dbReference type="InterPro" id="IPR025166">
    <property type="entry name" value="Integrase_DNA_bind_dom"/>
</dbReference>
<dbReference type="Pfam" id="PF00589">
    <property type="entry name" value="Phage_integrase"/>
    <property type="match status" value="1"/>
</dbReference>
<dbReference type="InterPro" id="IPR002104">
    <property type="entry name" value="Integrase_catalytic"/>
</dbReference>
<dbReference type="InterPro" id="IPR010998">
    <property type="entry name" value="Integrase_recombinase_N"/>
</dbReference>
<dbReference type="Pfam" id="PF22022">
    <property type="entry name" value="Phage_int_M"/>
    <property type="match status" value="1"/>
</dbReference>
<evidence type="ECO:0000256" key="3">
    <source>
        <dbReference type="ARBA" id="ARBA00023125"/>
    </source>
</evidence>
<dbReference type="GO" id="GO:0015074">
    <property type="term" value="P:DNA integration"/>
    <property type="evidence" value="ECO:0007669"/>
    <property type="project" value="UniProtKB-KW"/>
</dbReference>
<reference evidence="6" key="1">
    <citation type="submission" date="2020-04" db="EMBL/GenBank/DDBJ databases">
        <title>Genome Sequencing for Pseudoaltermonas arctica.</title>
        <authorList>
            <person name="Elkins N.S."/>
        </authorList>
    </citation>
    <scope>NUCLEOTIDE SEQUENCE [LARGE SCALE GENOMIC DNA]</scope>
    <source>
        <strain evidence="6">NEC-BIFX-2020_0012</strain>
    </source>
</reference>
<dbReference type="Gene3D" id="3.30.160.390">
    <property type="entry name" value="Integrase, DNA-binding domain"/>
    <property type="match status" value="1"/>
</dbReference>
<comment type="similarity">
    <text evidence="1">Belongs to the 'phage' integrase family.</text>
</comment>
<dbReference type="GO" id="GO:0003677">
    <property type="term" value="F:DNA binding"/>
    <property type="evidence" value="ECO:0007669"/>
    <property type="project" value="UniProtKB-KW"/>
</dbReference>
<evidence type="ECO:0000256" key="1">
    <source>
        <dbReference type="ARBA" id="ARBA00008857"/>
    </source>
</evidence>
<dbReference type="Proteomes" id="UP000570493">
    <property type="component" value="Unassembled WGS sequence"/>
</dbReference>
<comment type="caution">
    <text evidence="6">The sequence shown here is derived from an EMBL/GenBank/DDBJ whole genome shotgun (WGS) entry which is preliminary data.</text>
</comment>
<dbReference type="SUPFAM" id="SSF56349">
    <property type="entry name" value="DNA breaking-rejoining enzymes"/>
    <property type="match status" value="1"/>
</dbReference>